<dbReference type="InterPro" id="IPR023827">
    <property type="entry name" value="Peptidase_S8_Asp-AS"/>
</dbReference>
<name>A0A5B7TLY8_9FLAO</name>
<dbReference type="InterPro" id="IPR036852">
    <property type="entry name" value="Peptidase_S8/S53_dom_sf"/>
</dbReference>
<dbReference type="PROSITE" id="PS00137">
    <property type="entry name" value="SUBTILASE_HIS"/>
    <property type="match status" value="1"/>
</dbReference>
<dbReference type="PROSITE" id="PS51892">
    <property type="entry name" value="SUBTILASE"/>
    <property type="match status" value="1"/>
</dbReference>
<dbReference type="EMBL" id="CP040749">
    <property type="protein sequence ID" value="QCX37228.1"/>
    <property type="molecule type" value="Genomic_DNA"/>
</dbReference>
<accession>A0A5B7TLY8</accession>
<feature type="chain" id="PRO_5022891939" evidence="7">
    <location>
        <begin position="24"/>
        <end position="563"/>
    </location>
</feature>
<dbReference type="Gene3D" id="3.40.50.200">
    <property type="entry name" value="Peptidase S8/S53 domain"/>
    <property type="match status" value="2"/>
</dbReference>
<feature type="active site" description="Charge relay system" evidence="5">
    <location>
        <position position="317"/>
    </location>
</feature>
<dbReference type="InterPro" id="IPR034080">
    <property type="entry name" value="Protease_P7-like_dom"/>
</dbReference>
<dbReference type="KEGG" id="fbe:FF125_01765"/>
<comment type="similarity">
    <text evidence="1 5 6">Belongs to the peptidase S8 family.</text>
</comment>
<evidence type="ECO:0000256" key="1">
    <source>
        <dbReference type="ARBA" id="ARBA00011073"/>
    </source>
</evidence>
<evidence type="ECO:0000256" key="2">
    <source>
        <dbReference type="ARBA" id="ARBA00022670"/>
    </source>
</evidence>
<evidence type="ECO:0000313" key="9">
    <source>
        <dbReference type="EMBL" id="QCX37228.1"/>
    </source>
</evidence>
<dbReference type="InterPro" id="IPR000209">
    <property type="entry name" value="Peptidase_S8/S53_dom"/>
</dbReference>
<dbReference type="PANTHER" id="PTHR43399">
    <property type="entry name" value="SUBTILISIN-RELATED"/>
    <property type="match status" value="1"/>
</dbReference>
<evidence type="ECO:0000256" key="7">
    <source>
        <dbReference type="SAM" id="SignalP"/>
    </source>
</evidence>
<keyword evidence="7" id="KW-0732">Signal</keyword>
<dbReference type="PROSITE" id="PS00136">
    <property type="entry name" value="SUBTILASE_ASP"/>
    <property type="match status" value="1"/>
</dbReference>
<dbReference type="InterPro" id="IPR051048">
    <property type="entry name" value="Peptidase_S8/S53_subtilisin"/>
</dbReference>
<dbReference type="InterPro" id="IPR023828">
    <property type="entry name" value="Peptidase_S8_Ser-AS"/>
</dbReference>
<keyword evidence="2 5" id="KW-0645">Protease</keyword>
<proteinExistence type="inferred from homology"/>
<reference evidence="9 10" key="1">
    <citation type="submission" date="2019-05" db="EMBL/GenBank/DDBJ databases">
        <title>Algicella ahnfeltiae gen. nov., sp. nov., a novel marine bacterium of the family Flavobacteriaceae isolated from a red alga.</title>
        <authorList>
            <person name="Nedashkovskaya O.I."/>
            <person name="Kukhlevskiy A.D."/>
            <person name="Kim S.-G."/>
            <person name="Zhukova N.V."/>
            <person name="Mikhailov V.V."/>
        </authorList>
    </citation>
    <scope>NUCLEOTIDE SEQUENCE [LARGE SCALE GENOMIC DNA]</scope>
    <source>
        <strain evidence="9 10">10Alg115</strain>
    </source>
</reference>
<dbReference type="PROSITE" id="PS51257">
    <property type="entry name" value="PROKAR_LIPOPROTEIN"/>
    <property type="match status" value="1"/>
</dbReference>
<dbReference type="GO" id="GO:0006508">
    <property type="term" value="P:proteolysis"/>
    <property type="evidence" value="ECO:0007669"/>
    <property type="project" value="UniProtKB-KW"/>
</dbReference>
<dbReference type="PIRSF" id="PIRSF037892">
    <property type="entry name" value="Subtilisin_rel_SRU_0565"/>
    <property type="match status" value="1"/>
</dbReference>
<dbReference type="GO" id="GO:0004252">
    <property type="term" value="F:serine-type endopeptidase activity"/>
    <property type="evidence" value="ECO:0007669"/>
    <property type="project" value="UniProtKB-UniRule"/>
</dbReference>
<evidence type="ECO:0000256" key="3">
    <source>
        <dbReference type="ARBA" id="ARBA00022801"/>
    </source>
</evidence>
<dbReference type="Pfam" id="PF00082">
    <property type="entry name" value="Peptidase_S8"/>
    <property type="match status" value="1"/>
</dbReference>
<feature type="active site" description="Charge relay system" evidence="5">
    <location>
        <position position="487"/>
    </location>
</feature>
<dbReference type="PRINTS" id="PR00723">
    <property type="entry name" value="SUBTILISIN"/>
</dbReference>
<evidence type="ECO:0000256" key="4">
    <source>
        <dbReference type="ARBA" id="ARBA00022825"/>
    </source>
</evidence>
<dbReference type="InterPro" id="IPR015500">
    <property type="entry name" value="Peptidase_S8_subtilisin-rel"/>
</dbReference>
<dbReference type="RefSeq" id="WP_138948173.1">
    <property type="nucleotide sequence ID" value="NZ_CP040749.1"/>
</dbReference>
<protein>
    <submittedName>
        <fullName evidence="9">Peptidase S8</fullName>
    </submittedName>
</protein>
<evidence type="ECO:0000256" key="5">
    <source>
        <dbReference type="PROSITE-ProRule" id="PRU01240"/>
    </source>
</evidence>
<organism evidence="9 10">
    <name type="scientific">Aureibaculum algae</name>
    <dbReference type="NCBI Taxonomy" id="2584122"/>
    <lineage>
        <taxon>Bacteria</taxon>
        <taxon>Pseudomonadati</taxon>
        <taxon>Bacteroidota</taxon>
        <taxon>Flavobacteriia</taxon>
        <taxon>Flavobacteriales</taxon>
        <taxon>Flavobacteriaceae</taxon>
        <taxon>Aureibaculum</taxon>
    </lineage>
</organism>
<evidence type="ECO:0000313" key="10">
    <source>
        <dbReference type="Proteomes" id="UP000306229"/>
    </source>
</evidence>
<feature type="active site" description="Charge relay system" evidence="5">
    <location>
        <position position="97"/>
    </location>
</feature>
<dbReference type="AlphaFoldDB" id="A0A5B7TLY8"/>
<feature type="domain" description="Peptidase S8/S53" evidence="8">
    <location>
        <begin position="88"/>
        <end position="519"/>
    </location>
</feature>
<dbReference type="InterPro" id="IPR017308">
    <property type="entry name" value="Pept_S8_subtilisin_bacteroid"/>
</dbReference>
<dbReference type="PROSITE" id="PS00138">
    <property type="entry name" value="SUBTILASE_SER"/>
    <property type="match status" value="1"/>
</dbReference>
<evidence type="ECO:0000259" key="8">
    <source>
        <dbReference type="Pfam" id="PF00082"/>
    </source>
</evidence>
<sequence>MRILKPFSFVAIAAMLITSCGTTKTTTNTTSNSVTETIIKVTTDSIVPKTGEMTEAEIQGWPHMDIFTDSIPGMSIDKAYDFVKNKKGKTVIVGIIDSGIDIEHEDLNDVAWVNEDEIAGNGKDDDNNGYVDDIHGWNFLGGEKGSTAPEQLEMTRMVKKWMPKFDGKSAEDIAEADKADFELFTKLKKTIDEKNKSAEAQVNQYKAVKDLIVKANDTLSKLLVGKEMNLDNINSVKLDDQMLQQGKFTIMRIISSGDTVEGAEKQLDNIVNHYSTQLNSQYKIDFNGRVTGDDPYDITDTNYGNAYTIGSKDGEMHGTHVAGIVAAERNNSVGMNGVAHNVKIMSIRAVPDGDEYDKDVALAIRYAADNGAKVVNMSFGKSYSPNAAWVYDAIKYAEEKDVLLVHAAGNDGSDIDVAENFPNDSKDKLVEYADNVITVGAMTRHYDDKLAASFSNYGKKNVDIFAPGLEIYSTVPKDEYESIQGTSMAAPEVAGVAALVRSYYPKLTASQVKKIIMDSGIEFNSSVIKPGTESNRVPFNDLSVSGKILNAYNALVMAEKMSK</sequence>
<dbReference type="InterPro" id="IPR022398">
    <property type="entry name" value="Peptidase_S8_His-AS"/>
</dbReference>
<evidence type="ECO:0000256" key="6">
    <source>
        <dbReference type="RuleBase" id="RU003355"/>
    </source>
</evidence>
<dbReference type="CDD" id="cd07483">
    <property type="entry name" value="Peptidases_S8_Subtilisin_Novo-like"/>
    <property type="match status" value="1"/>
</dbReference>
<gene>
    <name evidence="9" type="ORF">FF125_01765</name>
</gene>
<keyword evidence="10" id="KW-1185">Reference proteome</keyword>
<dbReference type="Proteomes" id="UP000306229">
    <property type="component" value="Chromosome"/>
</dbReference>
<dbReference type="OrthoDB" id="9798386at2"/>
<keyword evidence="4 5" id="KW-0720">Serine protease</keyword>
<dbReference type="PANTHER" id="PTHR43399:SF4">
    <property type="entry name" value="CELL WALL-ASSOCIATED PROTEASE"/>
    <property type="match status" value="1"/>
</dbReference>
<keyword evidence="3 5" id="KW-0378">Hydrolase</keyword>
<feature type="signal peptide" evidence="7">
    <location>
        <begin position="1"/>
        <end position="23"/>
    </location>
</feature>
<dbReference type="SUPFAM" id="SSF52743">
    <property type="entry name" value="Subtilisin-like"/>
    <property type="match status" value="1"/>
</dbReference>